<keyword evidence="4" id="KW-0411">Iron-sulfur</keyword>
<evidence type="ECO:0000256" key="2">
    <source>
        <dbReference type="ARBA" id="ARBA00022723"/>
    </source>
</evidence>
<dbReference type="InterPro" id="IPR042216">
    <property type="entry name" value="MitoNEET_CISD"/>
</dbReference>
<reference evidence="7 8" key="1">
    <citation type="journal article" date="2018" name="Gigascience">
        <title>Genomes of trombidid mites reveal novel predicted allergens and laterally-transferred genes associated with secondary metabolism.</title>
        <authorList>
            <person name="Dong X."/>
            <person name="Chaisiri K."/>
            <person name="Xia D."/>
            <person name="Armstrong S.D."/>
            <person name="Fang Y."/>
            <person name="Donnelly M.J."/>
            <person name="Kadowaki T."/>
            <person name="McGarry J.W."/>
            <person name="Darby A.C."/>
            <person name="Makepeace B.L."/>
        </authorList>
    </citation>
    <scope>NUCLEOTIDE SEQUENCE [LARGE SCALE GENOMIC DNA]</scope>
    <source>
        <strain evidence="7">UoL-WK</strain>
    </source>
</reference>
<feature type="domain" description="Iron-binding zinc finger CDGSH type" evidence="6">
    <location>
        <begin position="99"/>
        <end position="136"/>
    </location>
</feature>
<keyword evidence="1" id="KW-0001">2Fe-2S</keyword>
<name>A0A3S3PDS3_9ACAR</name>
<dbReference type="Gene3D" id="3.40.5.90">
    <property type="entry name" value="CDGSH iron-sulfur domain, mitoNEET-type"/>
    <property type="match status" value="1"/>
</dbReference>
<dbReference type="InterPro" id="IPR018967">
    <property type="entry name" value="FeS-contain_CDGSH-typ"/>
</dbReference>
<dbReference type="GO" id="GO:0046872">
    <property type="term" value="F:metal ion binding"/>
    <property type="evidence" value="ECO:0007669"/>
    <property type="project" value="UniProtKB-KW"/>
</dbReference>
<sequence length="181" mass="21564">YFNPESLRLQRWKIAIRGESLSAKAMLRTLNSRVEIAKFAFHRNLRLFSTTAKRNAEKESVFDEDDEKTQKTKSELNELKDRDVHWEYHQKEFGNVYDKKPIKVLCREGKVYMWCACGWSKTQPFCDGTHKIPHYKITLKPVPFKCKETKEYWFCNCLIGCDNEECPQCIVALRLYRVQRK</sequence>
<dbReference type="PANTHER" id="PTHR46491:SF3">
    <property type="entry name" value="CDGSH IRON-SULFUR DOMAIN-CONTAINING PROTEIN 3, MITOCHONDRIAL"/>
    <property type="match status" value="1"/>
</dbReference>
<gene>
    <name evidence="7" type="ORF">B4U79_14351</name>
</gene>
<evidence type="ECO:0000256" key="4">
    <source>
        <dbReference type="ARBA" id="ARBA00023014"/>
    </source>
</evidence>
<evidence type="ECO:0000256" key="1">
    <source>
        <dbReference type="ARBA" id="ARBA00022714"/>
    </source>
</evidence>
<evidence type="ECO:0000256" key="3">
    <source>
        <dbReference type="ARBA" id="ARBA00023004"/>
    </source>
</evidence>
<dbReference type="PANTHER" id="PTHR46491">
    <property type="entry name" value="CDGSH IRON SULFUR DOMAIN PROTEIN HOMOLOG"/>
    <property type="match status" value="1"/>
</dbReference>
<dbReference type="OrthoDB" id="15717at2759"/>
<organism evidence="7 8">
    <name type="scientific">Dinothrombium tinctorium</name>
    <dbReference type="NCBI Taxonomy" id="1965070"/>
    <lineage>
        <taxon>Eukaryota</taxon>
        <taxon>Metazoa</taxon>
        <taxon>Ecdysozoa</taxon>
        <taxon>Arthropoda</taxon>
        <taxon>Chelicerata</taxon>
        <taxon>Arachnida</taxon>
        <taxon>Acari</taxon>
        <taxon>Acariformes</taxon>
        <taxon>Trombidiformes</taxon>
        <taxon>Prostigmata</taxon>
        <taxon>Anystina</taxon>
        <taxon>Parasitengona</taxon>
        <taxon>Trombidioidea</taxon>
        <taxon>Trombidiidae</taxon>
        <taxon>Dinothrombium</taxon>
    </lineage>
</organism>
<keyword evidence="8" id="KW-1185">Reference proteome</keyword>
<dbReference type="Pfam" id="PF09360">
    <property type="entry name" value="zf-CDGSH"/>
    <property type="match status" value="1"/>
</dbReference>
<keyword evidence="2" id="KW-0479">Metal-binding</keyword>
<evidence type="ECO:0000259" key="6">
    <source>
        <dbReference type="SMART" id="SM00704"/>
    </source>
</evidence>
<dbReference type="AlphaFoldDB" id="A0A3S3PDS3"/>
<dbReference type="Proteomes" id="UP000285301">
    <property type="component" value="Unassembled WGS sequence"/>
</dbReference>
<dbReference type="GO" id="GO:0005739">
    <property type="term" value="C:mitochondrion"/>
    <property type="evidence" value="ECO:0007669"/>
    <property type="project" value="TreeGrafter"/>
</dbReference>
<evidence type="ECO:0000313" key="8">
    <source>
        <dbReference type="Proteomes" id="UP000285301"/>
    </source>
</evidence>
<accession>A0A3S3PDS3</accession>
<dbReference type="STRING" id="1965070.A0A3S3PDS3"/>
<dbReference type="InterPro" id="IPR052950">
    <property type="entry name" value="CISD"/>
</dbReference>
<evidence type="ECO:0000256" key="5">
    <source>
        <dbReference type="ARBA" id="ARBA00034078"/>
    </source>
</evidence>
<feature type="non-terminal residue" evidence="7">
    <location>
        <position position="1"/>
    </location>
</feature>
<dbReference type="GO" id="GO:0051537">
    <property type="term" value="F:2 iron, 2 sulfur cluster binding"/>
    <property type="evidence" value="ECO:0007669"/>
    <property type="project" value="UniProtKB-KW"/>
</dbReference>
<dbReference type="SMART" id="SM00704">
    <property type="entry name" value="ZnF_CDGSH"/>
    <property type="match status" value="1"/>
</dbReference>
<protein>
    <submittedName>
        <fullName evidence="7">CDGSH iron-sulfur domain-containing protein 3: mitochondrial-like protein</fullName>
    </submittedName>
</protein>
<comment type="cofactor">
    <cofactor evidence="5">
        <name>[2Fe-2S] cluster</name>
        <dbReference type="ChEBI" id="CHEBI:190135"/>
    </cofactor>
</comment>
<keyword evidence="3" id="KW-0408">Iron</keyword>
<dbReference type="EMBL" id="NCKU01000087">
    <property type="protein sequence ID" value="RWS17381.1"/>
    <property type="molecule type" value="Genomic_DNA"/>
</dbReference>
<proteinExistence type="predicted"/>
<comment type="caution">
    <text evidence="7">The sequence shown here is derived from an EMBL/GenBank/DDBJ whole genome shotgun (WGS) entry which is preliminary data.</text>
</comment>
<evidence type="ECO:0000313" key="7">
    <source>
        <dbReference type="EMBL" id="RWS17381.1"/>
    </source>
</evidence>